<organism evidence="1 2">
    <name type="scientific">Reticulibacter mediterranei</name>
    <dbReference type="NCBI Taxonomy" id="2778369"/>
    <lineage>
        <taxon>Bacteria</taxon>
        <taxon>Bacillati</taxon>
        <taxon>Chloroflexota</taxon>
        <taxon>Ktedonobacteria</taxon>
        <taxon>Ktedonobacterales</taxon>
        <taxon>Reticulibacteraceae</taxon>
        <taxon>Reticulibacter</taxon>
    </lineage>
</organism>
<reference evidence="1" key="1">
    <citation type="submission" date="2020-10" db="EMBL/GenBank/DDBJ databases">
        <title>Taxonomic study of unclassified bacteria belonging to the class Ktedonobacteria.</title>
        <authorList>
            <person name="Yabe S."/>
            <person name="Wang C.M."/>
            <person name="Zheng Y."/>
            <person name="Sakai Y."/>
            <person name="Cavaletti L."/>
            <person name="Monciardini P."/>
            <person name="Donadio S."/>
        </authorList>
    </citation>
    <scope>NUCLEOTIDE SEQUENCE</scope>
    <source>
        <strain evidence="1">ID150040</strain>
    </source>
</reference>
<evidence type="ECO:0000313" key="1">
    <source>
        <dbReference type="EMBL" id="GHO98341.1"/>
    </source>
</evidence>
<gene>
    <name evidence="1" type="ORF">KSF_083890</name>
</gene>
<dbReference type="RefSeq" id="WP_220209094.1">
    <property type="nucleotide sequence ID" value="NZ_BNJK01000002.1"/>
</dbReference>
<dbReference type="EMBL" id="BNJK01000002">
    <property type="protein sequence ID" value="GHO98341.1"/>
    <property type="molecule type" value="Genomic_DNA"/>
</dbReference>
<name>A0A8J3IYE1_9CHLR</name>
<evidence type="ECO:0000313" key="2">
    <source>
        <dbReference type="Proteomes" id="UP000597444"/>
    </source>
</evidence>
<keyword evidence="2" id="KW-1185">Reference proteome</keyword>
<proteinExistence type="predicted"/>
<accession>A0A8J3IYE1</accession>
<dbReference type="Proteomes" id="UP000597444">
    <property type="component" value="Unassembled WGS sequence"/>
</dbReference>
<dbReference type="AlphaFoldDB" id="A0A8J3IYE1"/>
<protein>
    <submittedName>
        <fullName evidence="1">Uncharacterized protein</fullName>
    </submittedName>
</protein>
<comment type="caution">
    <text evidence="1">The sequence shown here is derived from an EMBL/GenBank/DDBJ whole genome shotgun (WGS) entry which is preliminary data.</text>
</comment>
<sequence length="69" mass="7908">MSSHFDDWINGRDAASILSQNSGHRVSADYVRLLSHSGKIRSIAIDGRTKLYCREDIERYTVRSHSKDK</sequence>